<feature type="domain" description="DUF218" evidence="2">
    <location>
        <begin position="106"/>
        <end position="244"/>
    </location>
</feature>
<dbReference type="InterPro" id="IPR014729">
    <property type="entry name" value="Rossmann-like_a/b/a_fold"/>
</dbReference>
<dbReference type="EMBL" id="JBEPSM010000004">
    <property type="protein sequence ID" value="MET4636223.1"/>
    <property type="molecule type" value="Genomic_DNA"/>
</dbReference>
<organism evidence="3 4">
    <name type="scientific">Kaistia defluvii</name>
    <dbReference type="NCBI Taxonomy" id="410841"/>
    <lineage>
        <taxon>Bacteria</taxon>
        <taxon>Pseudomonadati</taxon>
        <taxon>Pseudomonadota</taxon>
        <taxon>Alphaproteobacteria</taxon>
        <taxon>Hyphomicrobiales</taxon>
        <taxon>Kaistiaceae</taxon>
        <taxon>Kaistia</taxon>
    </lineage>
</organism>
<evidence type="ECO:0000259" key="2">
    <source>
        <dbReference type="Pfam" id="PF02698"/>
    </source>
</evidence>
<reference evidence="3 4" key="1">
    <citation type="submission" date="2024-06" db="EMBL/GenBank/DDBJ databases">
        <title>Sorghum-associated microbial communities from plants grown in Nebraska, USA.</title>
        <authorList>
            <person name="Schachtman D."/>
        </authorList>
    </citation>
    <scope>NUCLEOTIDE SEQUENCE [LARGE SCALE GENOMIC DNA]</scope>
    <source>
        <strain evidence="3 4">3207</strain>
    </source>
</reference>
<feature type="compositionally biased region" description="Polar residues" evidence="1">
    <location>
        <begin position="17"/>
        <end position="35"/>
    </location>
</feature>
<keyword evidence="4" id="KW-1185">Reference proteome</keyword>
<gene>
    <name evidence="3" type="ORF">ABIE08_004181</name>
</gene>
<dbReference type="PANTHER" id="PTHR30336">
    <property type="entry name" value="INNER MEMBRANE PROTEIN, PROBABLE PERMEASE"/>
    <property type="match status" value="1"/>
</dbReference>
<evidence type="ECO:0000313" key="3">
    <source>
        <dbReference type="EMBL" id="MET4636223.1"/>
    </source>
</evidence>
<dbReference type="CDD" id="cd06259">
    <property type="entry name" value="YdcF-like"/>
    <property type="match status" value="1"/>
</dbReference>
<comment type="caution">
    <text evidence="3">The sequence shown here is derived from an EMBL/GenBank/DDBJ whole genome shotgun (WGS) entry which is preliminary data.</text>
</comment>
<evidence type="ECO:0000313" key="4">
    <source>
        <dbReference type="Proteomes" id="UP001549321"/>
    </source>
</evidence>
<dbReference type="Proteomes" id="UP001549321">
    <property type="component" value="Unassembled WGS sequence"/>
</dbReference>
<evidence type="ECO:0000256" key="1">
    <source>
        <dbReference type="SAM" id="MobiDB-lite"/>
    </source>
</evidence>
<dbReference type="PANTHER" id="PTHR30336:SF4">
    <property type="entry name" value="ENVELOPE BIOGENESIS FACTOR ELYC"/>
    <property type="match status" value="1"/>
</dbReference>
<accession>A0ABV2R678</accession>
<dbReference type="InterPro" id="IPR003848">
    <property type="entry name" value="DUF218"/>
</dbReference>
<dbReference type="Gene3D" id="3.40.50.620">
    <property type="entry name" value="HUPs"/>
    <property type="match status" value="1"/>
</dbReference>
<dbReference type="Pfam" id="PF02698">
    <property type="entry name" value="DUF218"/>
    <property type="match status" value="1"/>
</dbReference>
<dbReference type="InterPro" id="IPR051599">
    <property type="entry name" value="Cell_Envelope_Assoc"/>
</dbReference>
<protein>
    <submittedName>
        <fullName evidence="3">Uncharacterized SAM-binding protein YcdF (DUF218 family)</fullName>
    </submittedName>
</protein>
<name>A0ABV2R678_9HYPH</name>
<sequence length="281" mass="30262">MSAEAPLSPAPRDDAQSAHSWPQSACNLASMSDAAQTDPDLGRRSFAGASARGHARRPHPAPGRRPFITVLLLLAIAGSFAGIDFARFARQVANLSPPTDATAEGIVALTGGTARIDGALALLRDNRAEKLLISGVNPAVGRHDIARAVESEESVVLDQRVDLGHAARDTIGNADETRAWVEKQGIHSLIIVTSDYHMPRSMVELGRAMPGVRLIPYPVSNKQLEMDRWWRHAASVKLLLSEYLKYTLARARLAFETPRGESVTAYAADTHTHATTGGVLR</sequence>
<feature type="region of interest" description="Disordered" evidence="1">
    <location>
        <begin position="1"/>
        <end position="61"/>
    </location>
</feature>
<proteinExistence type="predicted"/>